<dbReference type="InterPro" id="IPR037522">
    <property type="entry name" value="HD_GYP_dom"/>
</dbReference>
<reference evidence="2" key="2">
    <citation type="submission" date="2022-10" db="EMBL/GenBank/DDBJ databases">
        <authorList>
            <person name="Aronson H.S."/>
        </authorList>
    </citation>
    <scope>NUCLEOTIDE SEQUENCE</scope>
    <source>
        <strain evidence="2">RS19-109</strain>
    </source>
</reference>
<dbReference type="RefSeq" id="WP_307632169.1">
    <property type="nucleotide sequence ID" value="NZ_JAPHEH010000001.1"/>
</dbReference>
<dbReference type="PROSITE" id="PS51832">
    <property type="entry name" value="HD_GYP"/>
    <property type="match status" value="1"/>
</dbReference>
<gene>
    <name evidence="2" type="ORF">OLX77_03345</name>
</gene>
<organism evidence="2 3">
    <name type="scientific">Thiovibrio frasassiensis</name>
    <dbReference type="NCBI Taxonomy" id="2984131"/>
    <lineage>
        <taxon>Bacteria</taxon>
        <taxon>Pseudomonadati</taxon>
        <taxon>Thermodesulfobacteriota</taxon>
        <taxon>Desulfobulbia</taxon>
        <taxon>Desulfobulbales</taxon>
        <taxon>Thiovibrionaceae</taxon>
        <taxon>Thiovibrio</taxon>
    </lineage>
</organism>
<accession>A0A9X4RL21</accession>
<name>A0A9X4RL21_9BACT</name>
<evidence type="ECO:0000259" key="1">
    <source>
        <dbReference type="PROSITE" id="PS51832"/>
    </source>
</evidence>
<proteinExistence type="predicted"/>
<keyword evidence="3" id="KW-1185">Reference proteome</keyword>
<dbReference type="Gene3D" id="1.10.3210.10">
    <property type="entry name" value="Hypothetical protein af1432"/>
    <property type="match status" value="1"/>
</dbReference>
<reference evidence="2" key="1">
    <citation type="journal article" date="2022" name="bioRxiv">
        <title>Thiovibrio frasassiensisgen. nov., sp. nov., an autotrophic, elemental sulfur disproportionating bacterium isolated from sulfidic karst sediment, and proposal of Thiovibrionaceae fam. nov.</title>
        <authorList>
            <person name="Aronson H."/>
            <person name="Thomas C."/>
            <person name="Bhattacharyya M."/>
            <person name="Eckstein S."/>
            <person name="Jensen S."/>
            <person name="Barco R."/>
            <person name="Macalady J."/>
            <person name="Amend J."/>
        </authorList>
    </citation>
    <scope>NUCLEOTIDE SEQUENCE</scope>
    <source>
        <strain evidence="2">RS19-109</strain>
    </source>
</reference>
<dbReference type="AlphaFoldDB" id="A0A9X4RL21"/>
<protein>
    <recommendedName>
        <fullName evidence="1">HD-GYP domain-containing protein</fullName>
    </recommendedName>
</protein>
<sequence length="66" mass="7493">MRSSQRPYKEPFSYARSVAILQESSGSHFDQKLVDALAIAPQLCGNEQEAELNGLLYQLVRRYFTA</sequence>
<evidence type="ECO:0000313" key="3">
    <source>
        <dbReference type="Proteomes" id="UP001154240"/>
    </source>
</evidence>
<dbReference type="EMBL" id="JAPHEH010000001">
    <property type="protein sequence ID" value="MDG4475194.1"/>
    <property type="molecule type" value="Genomic_DNA"/>
</dbReference>
<feature type="domain" description="HD-GYP" evidence="1">
    <location>
        <begin position="1"/>
        <end position="53"/>
    </location>
</feature>
<dbReference type="Proteomes" id="UP001154240">
    <property type="component" value="Unassembled WGS sequence"/>
</dbReference>
<comment type="caution">
    <text evidence="2">The sequence shown here is derived from an EMBL/GenBank/DDBJ whole genome shotgun (WGS) entry which is preliminary data.</text>
</comment>
<evidence type="ECO:0000313" key="2">
    <source>
        <dbReference type="EMBL" id="MDG4475194.1"/>
    </source>
</evidence>